<sequence length="164" mass="18508">MASIIAVTTTAHIATVAHLAQTIWTDHYTPIIGALQVDYMLEKYQSETAISNQIKDGYQYYFIKTDVGHAGYFAFSLHNNYLFLSKFYVLKNMRGSGLGTLALSFIENKAKELHLPKIRLTVNKYNSKSISAYEKMGFANVESIVQDIGNGYVMDDYVLEKNIT</sequence>
<dbReference type="Proteomes" id="UP000286990">
    <property type="component" value="Unassembled WGS sequence"/>
</dbReference>
<dbReference type="OrthoDB" id="9800604at2"/>
<dbReference type="InterPro" id="IPR000182">
    <property type="entry name" value="GNAT_dom"/>
</dbReference>
<feature type="domain" description="N-acetyltransferase" evidence="1">
    <location>
        <begin position="21"/>
        <end position="164"/>
    </location>
</feature>
<gene>
    <name evidence="2" type="ORF">DZC72_06545</name>
</gene>
<reference evidence="3" key="1">
    <citation type="submission" date="2018-12" db="EMBL/GenBank/DDBJ databases">
        <title>Maribacter lutimaris sp. nov., isolated from marine sediment.</title>
        <authorList>
            <person name="Kim K.K."/>
        </authorList>
    </citation>
    <scope>NUCLEOTIDE SEQUENCE [LARGE SCALE GENOMIC DNA]</scope>
    <source>
        <strain evidence="3">PoM-212</strain>
    </source>
</reference>
<organism evidence="2 3">
    <name type="scientific">Maribacter algicola</name>
    <dbReference type="NCBI Taxonomy" id="2498892"/>
    <lineage>
        <taxon>Bacteria</taxon>
        <taxon>Pseudomonadati</taxon>
        <taxon>Bacteroidota</taxon>
        <taxon>Flavobacteriia</taxon>
        <taxon>Flavobacteriales</taxon>
        <taxon>Flavobacteriaceae</taxon>
        <taxon>Maribacter</taxon>
    </lineage>
</organism>
<dbReference type="Gene3D" id="3.40.630.30">
    <property type="match status" value="1"/>
</dbReference>
<protein>
    <submittedName>
        <fullName evidence="2">GNAT family N-acetyltransferase</fullName>
    </submittedName>
</protein>
<dbReference type="AlphaFoldDB" id="A0A3R8WIF4"/>
<evidence type="ECO:0000313" key="3">
    <source>
        <dbReference type="Proteomes" id="UP000286990"/>
    </source>
</evidence>
<keyword evidence="3" id="KW-1185">Reference proteome</keyword>
<dbReference type="EMBL" id="QUSX01000001">
    <property type="protein sequence ID" value="RRQ50844.1"/>
    <property type="molecule type" value="Genomic_DNA"/>
</dbReference>
<dbReference type="PROSITE" id="PS51186">
    <property type="entry name" value="GNAT"/>
    <property type="match status" value="1"/>
</dbReference>
<dbReference type="Pfam" id="PF00583">
    <property type="entry name" value="Acetyltransf_1"/>
    <property type="match status" value="1"/>
</dbReference>
<accession>A0A3R8WIF4</accession>
<comment type="caution">
    <text evidence="2">The sequence shown here is derived from an EMBL/GenBank/DDBJ whole genome shotgun (WGS) entry which is preliminary data.</text>
</comment>
<name>A0A3R8WIF4_9FLAO</name>
<dbReference type="InterPro" id="IPR016181">
    <property type="entry name" value="Acyl_CoA_acyltransferase"/>
</dbReference>
<dbReference type="SUPFAM" id="SSF55729">
    <property type="entry name" value="Acyl-CoA N-acyltransferases (Nat)"/>
    <property type="match status" value="1"/>
</dbReference>
<proteinExistence type="predicted"/>
<dbReference type="GO" id="GO:0016747">
    <property type="term" value="F:acyltransferase activity, transferring groups other than amino-acyl groups"/>
    <property type="evidence" value="ECO:0007669"/>
    <property type="project" value="InterPro"/>
</dbReference>
<dbReference type="CDD" id="cd04301">
    <property type="entry name" value="NAT_SF"/>
    <property type="match status" value="1"/>
</dbReference>
<evidence type="ECO:0000313" key="2">
    <source>
        <dbReference type="EMBL" id="RRQ50844.1"/>
    </source>
</evidence>
<evidence type="ECO:0000259" key="1">
    <source>
        <dbReference type="PROSITE" id="PS51186"/>
    </source>
</evidence>